<dbReference type="PANTHER" id="PTHR47723:SF23">
    <property type="entry name" value="REVERSE TRANSCRIPTASE-LIKE PROTEIN"/>
    <property type="match status" value="1"/>
</dbReference>
<dbReference type="InterPro" id="IPR053151">
    <property type="entry name" value="RNase_H-like"/>
</dbReference>
<comment type="caution">
    <text evidence="2">The sequence shown here is derived from an EMBL/GenBank/DDBJ whole genome shotgun (WGS) entry which is preliminary data.</text>
</comment>
<dbReference type="InterPro" id="IPR044730">
    <property type="entry name" value="RNase_H-like_dom_plant"/>
</dbReference>
<dbReference type="Gene3D" id="3.30.420.10">
    <property type="entry name" value="Ribonuclease H-like superfamily/Ribonuclease H"/>
    <property type="match status" value="1"/>
</dbReference>
<evidence type="ECO:0000259" key="1">
    <source>
        <dbReference type="Pfam" id="PF13456"/>
    </source>
</evidence>
<dbReference type="SUPFAM" id="SSF53098">
    <property type="entry name" value="Ribonuclease H-like"/>
    <property type="match status" value="1"/>
</dbReference>
<dbReference type="PANTHER" id="PTHR47723">
    <property type="entry name" value="OS05G0353850 PROTEIN"/>
    <property type="match status" value="1"/>
</dbReference>
<dbReference type="Pfam" id="PF13456">
    <property type="entry name" value="RVT_3"/>
    <property type="match status" value="1"/>
</dbReference>
<dbReference type="EMBL" id="JBEAFC010000004">
    <property type="protein sequence ID" value="KAL1560154.1"/>
    <property type="molecule type" value="Genomic_DNA"/>
</dbReference>
<protein>
    <recommendedName>
        <fullName evidence="1">RNase H type-1 domain-containing protein</fullName>
    </recommendedName>
</protein>
<accession>A0ABD1HXY9</accession>
<dbReference type="FunFam" id="3.30.420.10:FF:000076">
    <property type="entry name" value="RBR-type E3 ubiquitin transferase"/>
    <property type="match status" value="1"/>
</dbReference>
<dbReference type="GO" id="GO:0003824">
    <property type="term" value="F:catalytic activity"/>
    <property type="evidence" value="ECO:0007669"/>
    <property type="project" value="UniProtKB-ARBA"/>
</dbReference>
<reference evidence="2 3" key="1">
    <citation type="submission" date="2024-06" db="EMBL/GenBank/DDBJ databases">
        <title>A chromosome level genome sequence of Diviner's sage (Salvia divinorum).</title>
        <authorList>
            <person name="Ford S.A."/>
            <person name="Ro D.-K."/>
            <person name="Ness R.W."/>
            <person name="Phillips M.A."/>
        </authorList>
    </citation>
    <scope>NUCLEOTIDE SEQUENCE [LARGE SCALE GENOMIC DNA]</scope>
    <source>
        <strain evidence="2">SAF-2024a</strain>
        <tissue evidence="2">Leaf</tissue>
    </source>
</reference>
<dbReference type="AlphaFoldDB" id="A0ABD1HXY9"/>
<organism evidence="2 3">
    <name type="scientific">Salvia divinorum</name>
    <name type="common">Maria pastora</name>
    <name type="synonym">Diviner's sage</name>
    <dbReference type="NCBI Taxonomy" id="28513"/>
    <lineage>
        <taxon>Eukaryota</taxon>
        <taxon>Viridiplantae</taxon>
        <taxon>Streptophyta</taxon>
        <taxon>Embryophyta</taxon>
        <taxon>Tracheophyta</taxon>
        <taxon>Spermatophyta</taxon>
        <taxon>Magnoliopsida</taxon>
        <taxon>eudicotyledons</taxon>
        <taxon>Gunneridae</taxon>
        <taxon>Pentapetalae</taxon>
        <taxon>asterids</taxon>
        <taxon>lamiids</taxon>
        <taxon>Lamiales</taxon>
        <taxon>Lamiaceae</taxon>
        <taxon>Nepetoideae</taxon>
        <taxon>Mentheae</taxon>
        <taxon>Salviinae</taxon>
        <taxon>Salvia</taxon>
        <taxon>Salvia subgen. Calosphace</taxon>
    </lineage>
</organism>
<dbReference type="CDD" id="cd06222">
    <property type="entry name" value="RNase_H_like"/>
    <property type="match status" value="1"/>
</dbReference>
<evidence type="ECO:0000313" key="2">
    <source>
        <dbReference type="EMBL" id="KAL1560154.1"/>
    </source>
</evidence>
<keyword evidence="3" id="KW-1185">Reference proteome</keyword>
<proteinExistence type="predicted"/>
<evidence type="ECO:0000313" key="3">
    <source>
        <dbReference type="Proteomes" id="UP001567538"/>
    </source>
</evidence>
<gene>
    <name evidence="2" type="ORF">AAHA92_10406</name>
</gene>
<name>A0ABD1HXY9_SALDI</name>
<dbReference type="InterPro" id="IPR002156">
    <property type="entry name" value="RNaseH_domain"/>
</dbReference>
<dbReference type="InterPro" id="IPR036397">
    <property type="entry name" value="RNaseH_sf"/>
</dbReference>
<feature type="domain" description="RNase H type-1" evidence="1">
    <location>
        <begin position="37"/>
        <end position="158"/>
    </location>
</feature>
<dbReference type="Proteomes" id="UP001567538">
    <property type="component" value="Unassembled WGS sequence"/>
</dbReference>
<sequence length="193" mass="22052">MMSLGSRLFRYGSARSFHKEGINVMWEKPQIGWTKLNYDGSCKCKTGKCSIGGIFRDERAGFVLGYAQSIGESNSTIAELAALVRGLEIALENGWAHVCLEGDSKSLIDIIGRKREAKCRQVQSHVERVNYIIPQFERCVVRHTYREGNRAADRFAQMGHSLKKPQIWRHIPPNEVMRILEQDAQGKTFLRRR</sequence>
<dbReference type="InterPro" id="IPR012337">
    <property type="entry name" value="RNaseH-like_sf"/>
</dbReference>